<dbReference type="Gene3D" id="3.30.530.20">
    <property type="match status" value="1"/>
</dbReference>
<keyword evidence="3" id="KW-1185">Reference proteome</keyword>
<evidence type="ECO:0000313" key="2">
    <source>
        <dbReference type="EMBL" id="GHO61014.1"/>
    </source>
</evidence>
<dbReference type="Pfam" id="PF10604">
    <property type="entry name" value="Polyketide_cyc2"/>
    <property type="match status" value="1"/>
</dbReference>
<dbReference type="Proteomes" id="UP000654345">
    <property type="component" value="Unassembled WGS sequence"/>
</dbReference>
<organism evidence="2 3">
    <name type="scientific">Ktedonobacter robiniae</name>
    <dbReference type="NCBI Taxonomy" id="2778365"/>
    <lineage>
        <taxon>Bacteria</taxon>
        <taxon>Bacillati</taxon>
        <taxon>Chloroflexota</taxon>
        <taxon>Ktedonobacteria</taxon>
        <taxon>Ktedonobacterales</taxon>
        <taxon>Ktedonobacteraceae</taxon>
        <taxon>Ktedonobacter</taxon>
    </lineage>
</organism>
<dbReference type="InterPro" id="IPR023393">
    <property type="entry name" value="START-like_dom_sf"/>
</dbReference>
<comment type="caution">
    <text evidence="2">The sequence shown here is derived from an EMBL/GenBank/DDBJ whole genome shotgun (WGS) entry which is preliminary data.</text>
</comment>
<accession>A0ABQ3V7Z3</accession>
<evidence type="ECO:0008006" key="4">
    <source>
        <dbReference type="Google" id="ProtNLM"/>
    </source>
</evidence>
<name>A0ABQ3V7Z3_9CHLR</name>
<proteinExistence type="predicted"/>
<dbReference type="RefSeq" id="WP_201377019.1">
    <property type="nucleotide sequence ID" value="NZ_BNJG01000008.1"/>
</dbReference>
<feature type="region of interest" description="Disordered" evidence="1">
    <location>
        <begin position="131"/>
        <end position="153"/>
    </location>
</feature>
<evidence type="ECO:0000313" key="3">
    <source>
        <dbReference type="Proteomes" id="UP000654345"/>
    </source>
</evidence>
<gene>
    <name evidence="2" type="ORF">KSB_94890</name>
</gene>
<protein>
    <recommendedName>
        <fullName evidence="4">Polyketide cyclase</fullName>
    </recommendedName>
</protein>
<dbReference type="InterPro" id="IPR019587">
    <property type="entry name" value="Polyketide_cyclase/dehydratase"/>
</dbReference>
<dbReference type="EMBL" id="BNJG01000008">
    <property type="protein sequence ID" value="GHO61014.1"/>
    <property type="molecule type" value="Genomic_DNA"/>
</dbReference>
<sequence length="153" mass="17025">MVTFEYIDTFDYAPASVFALLTDLEARTSWIQGLIEVRVTPAGPAHLGTSYYEVGKFSGFKSEKTMSVTEFEQDRMLVLTTPDGASNPFRESYLIEPLSAGSCRLTITVEVGNVPKVAEFFMRQEMKKSQPQNAESLKSLLTSRAQQASSSEY</sequence>
<evidence type="ECO:0000256" key="1">
    <source>
        <dbReference type="SAM" id="MobiDB-lite"/>
    </source>
</evidence>
<reference evidence="2 3" key="1">
    <citation type="journal article" date="2021" name="Int. J. Syst. Evol. Microbiol.">
        <title>Reticulibacter mediterranei gen. nov., sp. nov., within the new family Reticulibacteraceae fam. nov., and Ktedonospora formicarum gen. nov., sp. nov., Ktedonobacter robiniae sp. nov., Dictyobacter formicarum sp. nov. and Dictyobacter arantiisoli sp. nov., belonging to the class Ktedonobacteria.</title>
        <authorList>
            <person name="Yabe S."/>
            <person name="Zheng Y."/>
            <person name="Wang C.M."/>
            <person name="Sakai Y."/>
            <person name="Abe K."/>
            <person name="Yokota A."/>
            <person name="Donadio S."/>
            <person name="Cavaletti L."/>
            <person name="Monciardini P."/>
        </authorList>
    </citation>
    <scope>NUCLEOTIDE SEQUENCE [LARGE SCALE GENOMIC DNA]</scope>
    <source>
        <strain evidence="2 3">SOSP1-30</strain>
    </source>
</reference>
<dbReference type="SUPFAM" id="SSF55961">
    <property type="entry name" value="Bet v1-like"/>
    <property type="match status" value="1"/>
</dbReference>